<evidence type="ECO:0000256" key="5">
    <source>
        <dbReference type="ARBA" id="ARBA00022801"/>
    </source>
</evidence>
<reference evidence="6 7" key="1">
    <citation type="submission" date="2019-07" db="EMBL/GenBank/DDBJ databases">
        <title>Whole genome shotgun sequence of Meiothermus hypogaeus NBRC 106114.</title>
        <authorList>
            <person name="Hosoyama A."/>
            <person name="Uohara A."/>
            <person name="Ohji S."/>
            <person name="Ichikawa N."/>
        </authorList>
    </citation>
    <scope>NUCLEOTIDE SEQUENCE [LARGE SCALE GENOMIC DNA]</scope>
    <source>
        <strain evidence="6 7">NBRC 106114</strain>
    </source>
</reference>
<accession>A0A511R5H9</accession>
<evidence type="ECO:0008006" key="8">
    <source>
        <dbReference type="Google" id="ProtNLM"/>
    </source>
</evidence>
<gene>
    <name evidence="6" type="ORF">MHY01S_24320</name>
</gene>
<dbReference type="GO" id="GO:0004540">
    <property type="term" value="F:RNA nuclease activity"/>
    <property type="evidence" value="ECO:0007669"/>
    <property type="project" value="InterPro"/>
</dbReference>
<dbReference type="Pfam" id="PF01934">
    <property type="entry name" value="HepT-like"/>
    <property type="match status" value="1"/>
</dbReference>
<dbReference type="InterPro" id="IPR051813">
    <property type="entry name" value="HepT_RNase_toxin"/>
</dbReference>
<dbReference type="GO" id="GO:0110001">
    <property type="term" value="C:toxin-antitoxin complex"/>
    <property type="evidence" value="ECO:0007669"/>
    <property type="project" value="InterPro"/>
</dbReference>
<evidence type="ECO:0000256" key="2">
    <source>
        <dbReference type="ARBA" id="ARBA00022649"/>
    </source>
</evidence>
<keyword evidence="4" id="KW-0547">Nucleotide-binding</keyword>
<evidence type="ECO:0000313" key="7">
    <source>
        <dbReference type="Proteomes" id="UP000321197"/>
    </source>
</evidence>
<dbReference type="OrthoDB" id="9810538at2"/>
<evidence type="ECO:0000256" key="1">
    <source>
        <dbReference type="ARBA" id="ARBA00022553"/>
    </source>
</evidence>
<dbReference type="RefSeq" id="WP_119339882.1">
    <property type="nucleotide sequence ID" value="NZ_BJXL01000087.1"/>
</dbReference>
<sequence>MKNPRLYLRQILEAANFILETAHSLQDLQNSKLIRDAVIRNFEVMGEAAKRLSPAFRMQHPQVPWRSLAGFRDVLIHD</sequence>
<dbReference type="PANTHER" id="PTHR34139">
    <property type="entry name" value="UPF0331 PROTEIN MJ0127"/>
    <property type="match status" value="1"/>
</dbReference>
<evidence type="ECO:0000256" key="4">
    <source>
        <dbReference type="ARBA" id="ARBA00022741"/>
    </source>
</evidence>
<name>A0A511R5H9_9DEIN</name>
<organism evidence="6 7">
    <name type="scientific">Meiothermus hypogaeus NBRC 106114</name>
    <dbReference type="NCBI Taxonomy" id="1227553"/>
    <lineage>
        <taxon>Bacteria</taxon>
        <taxon>Thermotogati</taxon>
        <taxon>Deinococcota</taxon>
        <taxon>Deinococci</taxon>
        <taxon>Thermales</taxon>
        <taxon>Thermaceae</taxon>
        <taxon>Meiothermus</taxon>
    </lineage>
</organism>
<comment type="caution">
    <text evidence="6">The sequence shown here is derived from an EMBL/GenBank/DDBJ whole genome shotgun (WGS) entry which is preliminary data.</text>
</comment>
<dbReference type="Proteomes" id="UP000321197">
    <property type="component" value="Unassembled WGS sequence"/>
</dbReference>
<keyword evidence="5" id="KW-0378">Hydrolase</keyword>
<keyword evidence="1" id="KW-0597">Phosphoprotein</keyword>
<dbReference type="GO" id="GO:0016787">
    <property type="term" value="F:hydrolase activity"/>
    <property type="evidence" value="ECO:0007669"/>
    <property type="project" value="UniProtKB-KW"/>
</dbReference>
<dbReference type="EMBL" id="BJXL01000087">
    <property type="protein sequence ID" value="GEM84266.1"/>
    <property type="molecule type" value="Genomic_DNA"/>
</dbReference>
<evidence type="ECO:0000313" key="6">
    <source>
        <dbReference type="EMBL" id="GEM84266.1"/>
    </source>
</evidence>
<dbReference type="PANTHER" id="PTHR34139:SF1">
    <property type="entry name" value="RNASE MJ1380-RELATED"/>
    <property type="match status" value="1"/>
</dbReference>
<dbReference type="GO" id="GO:0000166">
    <property type="term" value="F:nucleotide binding"/>
    <property type="evidence" value="ECO:0007669"/>
    <property type="project" value="UniProtKB-KW"/>
</dbReference>
<dbReference type="InterPro" id="IPR008201">
    <property type="entry name" value="HepT-like"/>
</dbReference>
<proteinExistence type="predicted"/>
<dbReference type="AlphaFoldDB" id="A0A511R5H9"/>
<protein>
    <recommendedName>
        <fullName evidence="8">DUF86 domain-containing protein</fullName>
    </recommendedName>
</protein>
<keyword evidence="2" id="KW-1277">Toxin-antitoxin system</keyword>
<keyword evidence="3" id="KW-0540">Nuclease</keyword>
<evidence type="ECO:0000256" key="3">
    <source>
        <dbReference type="ARBA" id="ARBA00022722"/>
    </source>
</evidence>